<evidence type="ECO:0000259" key="2">
    <source>
        <dbReference type="Pfam" id="PF04715"/>
    </source>
</evidence>
<evidence type="ECO:0000259" key="1">
    <source>
        <dbReference type="Pfam" id="PF00425"/>
    </source>
</evidence>
<feature type="domain" description="Chorismate-utilising enzyme C-terminal" evidence="1">
    <location>
        <begin position="180"/>
        <end position="439"/>
    </location>
</feature>
<dbReference type="PANTHER" id="PTHR11236">
    <property type="entry name" value="AMINOBENZOATE/ANTHRANILATE SYNTHASE"/>
    <property type="match status" value="1"/>
</dbReference>
<dbReference type="PRINTS" id="PR00095">
    <property type="entry name" value="ANTSNTHASEI"/>
</dbReference>
<sequence length="449" mass="47423">MIGPVDFVGLEHLAVAEASWREPLEVLNGLADRDGVVGLISDGGPEGRWSFVMAGPDRVTAAGPGEASGFDPLTDLRLRAVAAGAPAPFAGGWIGVASYDLGARRLIGRAAGDWPDLILMRFPAVVAFDHVARRVVRIGRASDLAGAEARLADSEAWLSAARPTQAPSPPAASWRDAASPEAYRAAVADVVRRIGEGELFQANIGRAFEGELAPRRDPFDVFLRSALSGPAPYSAWLRLGDRALVSNSPERFLRIDEAGRLEALPIKGTAPRGRTPDEDAAGAARLLASAKDRAENLMIVDLMRNDLARVSQAGGVAVEELFALRSYERVHHLVSRVTARPRPGLSVADALEATFPPGSITGAPKHQAMRVIAGHEPPRGPWCGSMFHVGADGGFDASVLIRTLAFGRSASAWTWRGAAGAGITADSDPEAELRETDLKMAALRAALIG</sequence>
<dbReference type="Proteomes" id="UP001589906">
    <property type="component" value="Unassembled WGS sequence"/>
</dbReference>
<accession>A0ABV6R4A6</accession>
<dbReference type="Pfam" id="PF00425">
    <property type="entry name" value="Chorismate_bind"/>
    <property type="match status" value="1"/>
</dbReference>
<keyword evidence="4" id="KW-1185">Reference proteome</keyword>
<dbReference type="Pfam" id="PF04715">
    <property type="entry name" value="Anth_synt_I_N"/>
    <property type="match status" value="1"/>
</dbReference>
<evidence type="ECO:0000313" key="4">
    <source>
        <dbReference type="Proteomes" id="UP001589906"/>
    </source>
</evidence>
<dbReference type="InterPro" id="IPR006805">
    <property type="entry name" value="Anth_synth_I_N"/>
</dbReference>
<feature type="domain" description="Anthranilate synthase component I N-terminal" evidence="2">
    <location>
        <begin position="20"/>
        <end position="135"/>
    </location>
</feature>
<dbReference type="InterPro" id="IPR015890">
    <property type="entry name" value="Chorismate_C"/>
</dbReference>
<proteinExistence type="predicted"/>
<organism evidence="3 4">
    <name type="scientific">Brevundimonas balnearis</name>
    <dbReference type="NCBI Taxonomy" id="1572858"/>
    <lineage>
        <taxon>Bacteria</taxon>
        <taxon>Pseudomonadati</taxon>
        <taxon>Pseudomonadota</taxon>
        <taxon>Alphaproteobacteria</taxon>
        <taxon>Caulobacterales</taxon>
        <taxon>Caulobacteraceae</taxon>
        <taxon>Brevundimonas</taxon>
    </lineage>
</organism>
<dbReference type="RefSeq" id="WP_376836492.1">
    <property type="nucleotide sequence ID" value="NZ_JBHLSW010000007.1"/>
</dbReference>
<name>A0ABV6R4A6_9CAUL</name>
<gene>
    <name evidence="3" type="ORF">ACFFGE_11240</name>
</gene>
<dbReference type="Gene3D" id="3.60.120.10">
    <property type="entry name" value="Anthranilate synthase"/>
    <property type="match status" value="1"/>
</dbReference>
<dbReference type="PANTHER" id="PTHR11236:SF9">
    <property type="entry name" value="ANTHRANILATE SYNTHASE COMPONENT 1"/>
    <property type="match status" value="1"/>
</dbReference>
<dbReference type="InterPro" id="IPR019999">
    <property type="entry name" value="Anth_synth_I-like"/>
</dbReference>
<reference evidence="3 4" key="1">
    <citation type="submission" date="2024-09" db="EMBL/GenBank/DDBJ databases">
        <authorList>
            <person name="Sun Q."/>
            <person name="Mori K."/>
        </authorList>
    </citation>
    <scope>NUCLEOTIDE SEQUENCE [LARGE SCALE GENOMIC DNA]</scope>
    <source>
        <strain evidence="3 4">NCAIM B.02621</strain>
    </source>
</reference>
<dbReference type="InterPro" id="IPR005801">
    <property type="entry name" value="ADC_synthase"/>
</dbReference>
<dbReference type="SUPFAM" id="SSF56322">
    <property type="entry name" value="ADC synthase"/>
    <property type="match status" value="1"/>
</dbReference>
<protein>
    <submittedName>
        <fullName evidence="3">Anthranilate synthase component I family protein</fullName>
    </submittedName>
</protein>
<comment type="caution">
    <text evidence="3">The sequence shown here is derived from an EMBL/GenBank/DDBJ whole genome shotgun (WGS) entry which is preliminary data.</text>
</comment>
<dbReference type="EMBL" id="JBHLSW010000007">
    <property type="protein sequence ID" value="MFC0634446.1"/>
    <property type="molecule type" value="Genomic_DNA"/>
</dbReference>
<evidence type="ECO:0000313" key="3">
    <source>
        <dbReference type="EMBL" id="MFC0634446.1"/>
    </source>
</evidence>